<evidence type="ECO:0000256" key="2">
    <source>
        <dbReference type="SAM" id="MobiDB-lite"/>
    </source>
</evidence>
<proteinExistence type="predicted"/>
<feature type="region of interest" description="Disordered" evidence="2">
    <location>
        <begin position="79"/>
        <end position="132"/>
    </location>
</feature>
<dbReference type="AlphaFoldDB" id="A0A4S8LMR0"/>
<name>A0A4S8LMR0_DENBC</name>
<keyword evidence="1" id="KW-0175">Coiled coil</keyword>
<dbReference type="Proteomes" id="UP000297245">
    <property type="component" value="Unassembled WGS sequence"/>
</dbReference>
<accession>A0A4S8LMR0</accession>
<protein>
    <submittedName>
        <fullName evidence="3">Uncharacterized protein</fullName>
    </submittedName>
</protein>
<dbReference type="Pfam" id="PF20414">
    <property type="entry name" value="DUF6698"/>
    <property type="match status" value="2"/>
</dbReference>
<feature type="compositionally biased region" description="Polar residues" evidence="2">
    <location>
        <begin position="426"/>
        <end position="441"/>
    </location>
</feature>
<evidence type="ECO:0000313" key="4">
    <source>
        <dbReference type="Proteomes" id="UP000297245"/>
    </source>
</evidence>
<organism evidence="3 4">
    <name type="scientific">Dendrothele bispora (strain CBS 962.96)</name>
    <dbReference type="NCBI Taxonomy" id="1314807"/>
    <lineage>
        <taxon>Eukaryota</taxon>
        <taxon>Fungi</taxon>
        <taxon>Dikarya</taxon>
        <taxon>Basidiomycota</taxon>
        <taxon>Agaricomycotina</taxon>
        <taxon>Agaricomycetes</taxon>
        <taxon>Agaricomycetidae</taxon>
        <taxon>Agaricales</taxon>
        <taxon>Agaricales incertae sedis</taxon>
        <taxon>Dendrothele</taxon>
    </lineage>
</organism>
<reference evidence="3 4" key="1">
    <citation type="journal article" date="2019" name="Nat. Ecol. Evol.">
        <title>Megaphylogeny resolves global patterns of mushroom evolution.</title>
        <authorList>
            <person name="Varga T."/>
            <person name="Krizsan K."/>
            <person name="Foldi C."/>
            <person name="Dima B."/>
            <person name="Sanchez-Garcia M."/>
            <person name="Sanchez-Ramirez S."/>
            <person name="Szollosi G.J."/>
            <person name="Szarkandi J.G."/>
            <person name="Papp V."/>
            <person name="Albert L."/>
            <person name="Andreopoulos W."/>
            <person name="Angelini C."/>
            <person name="Antonin V."/>
            <person name="Barry K.W."/>
            <person name="Bougher N.L."/>
            <person name="Buchanan P."/>
            <person name="Buyck B."/>
            <person name="Bense V."/>
            <person name="Catcheside P."/>
            <person name="Chovatia M."/>
            <person name="Cooper J."/>
            <person name="Damon W."/>
            <person name="Desjardin D."/>
            <person name="Finy P."/>
            <person name="Geml J."/>
            <person name="Haridas S."/>
            <person name="Hughes K."/>
            <person name="Justo A."/>
            <person name="Karasinski D."/>
            <person name="Kautmanova I."/>
            <person name="Kiss B."/>
            <person name="Kocsube S."/>
            <person name="Kotiranta H."/>
            <person name="LaButti K.M."/>
            <person name="Lechner B.E."/>
            <person name="Liimatainen K."/>
            <person name="Lipzen A."/>
            <person name="Lukacs Z."/>
            <person name="Mihaltcheva S."/>
            <person name="Morgado L.N."/>
            <person name="Niskanen T."/>
            <person name="Noordeloos M.E."/>
            <person name="Ohm R.A."/>
            <person name="Ortiz-Santana B."/>
            <person name="Ovrebo C."/>
            <person name="Racz N."/>
            <person name="Riley R."/>
            <person name="Savchenko A."/>
            <person name="Shiryaev A."/>
            <person name="Soop K."/>
            <person name="Spirin V."/>
            <person name="Szebenyi C."/>
            <person name="Tomsovsky M."/>
            <person name="Tulloss R.E."/>
            <person name="Uehling J."/>
            <person name="Grigoriev I.V."/>
            <person name="Vagvolgyi C."/>
            <person name="Papp T."/>
            <person name="Martin F.M."/>
            <person name="Miettinen O."/>
            <person name="Hibbett D.S."/>
            <person name="Nagy L.G."/>
        </authorList>
    </citation>
    <scope>NUCLEOTIDE SEQUENCE [LARGE SCALE GENOMIC DNA]</scope>
    <source>
        <strain evidence="3 4">CBS 962.96</strain>
    </source>
</reference>
<dbReference type="InterPro" id="IPR046521">
    <property type="entry name" value="DUF6698"/>
</dbReference>
<feature type="coiled-coil region" evidence="1">
    <location>
        <begin position="308"/>
        <end position="335"/>
    </location>
</feature>
<feature type="compositionally biased region" description="Acidic residues" evidence="2">
    <location>
        <begin position="371"/>
        <end position="395"/>
    </location>
</feature>
<dbReference type="OrthoDB" id="3220614at2759"/>
<gene>
    <name evidence="3" type="ORF">K435DRAFT_864218</name>
</gene>
<feature type="compositionally biased region" description="Basic and acidic residues" evidence="2">
    <location>
        <begin position="79"/>
        <end position="88"/>
    </location>
</feature>
<dbReference type="EMBL" id="ML179332">
    <property type="protein sequence ID" value="THU90537.1"/>
    <property type="molecule type" value="Genomic_DNA"/>
</dbReference>
<feature type="compositionally biased region" description="Acidic residues" evidence="2">
    <location>
        <begin position="89"/>
        <end position="107"/>
    </location>
</feature>
<evidence type="ECO:0000313" key="3">
    <source>
        <dbReference type="EMBL" id="THU90537.1"/>
    </source>
</evidence>
<keyword evidence="4" id="KW-1185">Reference proteome</keyword>
<feature type="region of interest" description="Disordered" evidence="2">
    <location>
        <begin position="342"/>
        <end position="457"/>
    </location>
</feature>
<evidence type="ECO:0000256" key="1">
    <source>
        <dbReference type="SAM" id="Coils"/>
    </source>
</evidence>
<feature type="compositionally biased region" description="Acidic residues" evidence="2">
    <location>
        <begin position="402"/>
        <end position="411"/>
    </location>
</feature>
<sequence length="457" mass="51434">MLLDEISTKRLNARRDDIGTLKPLISTLIAPEPHIKALDPPLTNGSSKSDRGINHPIIASLFCPRAHVFRMLQELEREGKTFDVHGDDSSEEEEEEEEDNEEEDEVEEHSQDSGNDYNESQDEERPHGKRIIPNSTTVVSYIQGGGLELTADGLDAFLYDLRKIEPGRSRRQELKGLLRGYTLLRAYRAIFLGPTSMMEDPGTNSRPSLAKIHHLTRVTPKTVAYACVIARYTMSSVESWKELDQDYSLRELYDFIVALLSTPDSVFAKNTLAWWNRKVFGLKKIKAKRVAQKDVIPAKSRFNKLIAAENACSKRKAQKAEREEAERRAAEEVAKRKAYDDLRAERERRRQRKAASRDIDTDRSSAIDEGSSMDEGNDTAEGEVGEGGDEDEGDVDAAVCGDGDELEDEGTPQDIHEDTRTRRQGARSQATRSARYTQGTQDVGEGTQGNRKTRRSY</sequence>
<feature type="compositionally biased region" description="Basic and acidic residues" evidence="2">
    <location>
        <begin position="355"/>
        <end position="366"/>
    </location>
</feature>